<dbReference type="Gene3D" id="2.40.50.180">
    <property type="entry name" value="CheA-289, Domain 4"/>
    <property type="match status" value="2"/>
</dbReference>
<dbReference type="EMBL" id="JANUGX010000020">
    <property type="protein sequence ID" value="MCS0590760.1"/>
    <property type="molecule type" value="Genomic_DNA"/>
</dbReference>
<feature type="domain" description="CheW-like" evidence="1">
    <location>
        <begin position="13"/>
        <end position="151"/>
    </location>
</feature>
<name>A0ABT2AAE6_9BURK</name>
<dbReference type="SUPFAM" id="SSF50341">
    <property type="entry name" value="CheW-like"/>
    <property type="match status" value="3"/>
</dbReference>
<dbReference type="PANTHER" id="PTHR22617">
    <property type="entry name" value="CHEMOTAXIS SENSOR HISTIDINE KINASE-RELATED"/>
    <property type="match status" value="1"/>
</dbReference>
<dbReference type="PANTHER" id="PTHR22617:SF23">
    <property type="entry name" value="CHEMOTAXIS PROTEIN CHEW"/>
    <property type="match status" value="1"/>
</dbReference>
<protein>
    <submittedName>
        <fullName evidence="2">Chemotaxis protein CheW</fullName>
    </submittedName>
</protein>
<evidence type="ECO:0000313" key="3">
    <source>
        <dbReference type="Proteomes" id="UP001205560"/>
    </source>
</evidence>
<feature type="domain" description="CheW-like" evidence="1">
    <location>
        <begin position="174"/>
        <end position="313"/>
    </location>
</feature>
<evidence type="ECO:0000313" key="2">
    <source>
        <dbReference type="EMBL" id="MCS0590760.1"/>
    </source>
</evidence>
<organism evidence="2 3">
    <name type="scientific">Massilia norwichensis</name>
    <dbReference type="NCBI Taxonomy" id="1442366"/>
    <lineage>
        <taxon>Bacteria</taxon>
        <taxon>Pseudomonadati</taxon>
        <taxon>Pseudomonadota</taxon>
        <taxon>Betaproteobacteria</taxon>
        <taxon>Burkholderiales</taxon>
        <taxon>Oxalobacteraceae</taxon>
        <taxon>Telluria group</taxon>
        <taxon>Massilia</taxon>
    </lineage>
</organism>
<dbReference type="InterPro" id="IPR036061">
    <property type="entry name" value="CheW-like_dom_sf"/>
</dbReference>
<proteinExistence type="predicted"/>
<keyword evidence="3" id="KW-1185">Reference proteome</keyword>
<dbReference type="InterPro" id="IPR002545">
    <property type="entry name" value="CheW-lke_dom"/>
</dbReference>
<dbReference type="InterPro" id="IPR039315">
    <property type="entry name" value="CheW"/>
</dbReference>
<gene>
    <name evidence="2" type="ORF">NX782_16340</name>
</gene>
<evidence type="ECO:0000259" key="1">
    <source>
        <dbReference type="PROSITE" id="PS50851"/>
    </source>
</evidence>
<comment type="caution">
    <text evidence="2">The sequence shown here is derived from an EMBL/GenBank/DDBJ whole genome shotgun (WGS) entry which is preliminary data.</text>
</comment>
<dbReference type="RefSeq" id="WP_258846538.1">
    <property type="nucleotide sequence ID" value="NZ_JANUGX010000020.1"/>
</dbReference>
<accession>A0ABT2AAE6</accession>
<dbReference type="Proteomes" id="UP001205560">
    <property type="component" value="Unassembled WGS sequence"/>
</dbReference>
<dbReference type="PROSITE" id="PS50851">
    <property type="entry name" value="CHEW"/>
    <property type="match status" value="2"/>
</dbReference>
<dbReference type="SMART" id="SM00260">
    <property type="entry name" value="CheW"/>
    <property type="match status" value="2"/>
</dbReference>
<dbReference type="Gene3D" id="2.30.30.40">
    <property type="entry name" value="SH3 Domains"/>
    <property type="match status" value="2"/>
</dbReference>
<dbReference type="Pfam" id="PF01584">
    <property type="entry name" value="CheW"/>
    <property type="match status" value="3"/>
</dbReference>
<reference evidence="2 3" key="1">
    <citation type="submission" date="2022-08" db="EMBL/GenBank/DDBJ databases">
        <title>Reclassification of Massilia species as members of the genera Telluria, Duganella, Pseudoduganella, Mokoshia gen. nov. and Zemynaea gen. nov. using orthogonal and non-orthogonal genome-based approaches.</title>
        <authorList>
            <person name="Bowman J.P."/>
        </authorList>
    </citation>
    <scope>NUCLEOTIDE SEQUENCE [LARGE SCALE GENOMIC DNA]</scope>
    <source>
        <strain evidence="2 3">LMG 28164</strain>
    </source>
</reference>
<sequence length="466" mass="49121">MMEHAREAGAEPLLAYARVALGELAIGIDTRHVVRALARPPALARLPRSHGAIDGVFSDGAQAIPVVDLRKWMGETADAAPAQILVLGAQGRRIGLAIDTVRGLVRARASQLQRVHHEQVEDDFFHSVLAAGDGDLLSVLDPLQLMARVQAWTASTDAASDAASDAVQAQAAPEPLQALVRIGATVLALPAALVAQVLDRPEAQPLLGAGRELLGMIQWRGRHLPLVDLGALLGIDSGPAPLVAIVAQDDLLVALPVDEVVAVRALPADSAAAAPDAGIDHPLVRAIALLGDEEEPQRVLQIDTEALLRTHAAPGLSRQEAIQDASARSAKRAPAHVVFDTGRRWAIAMAALEAILPLPDTMDGDAGAMPTFAWRGRSLPLIDLREGPDDAACQGPQRVLVVRHADRHAALRVHDVVELLSANTGELLAFQAAGGARVQMITVGEGIDRISYPVLELDTLPFFSAS</sequence>